<feature type="signal peptide" evidence="1">
    <location>
        <begin position="1"/>
        <end position="27"/>
    </location>
</feature>
<gene>
    <name evidence="2" type="ORF">Cflav_PD0943</name>
</gene>
<dbReference type="AlphaFoldDB" id="B9XQM9"/>
<evidence type="ECO:0000313" key="2">
    <source>
        <dbReference type="EMBL" id="EEF57879.1"/>
    </source>
</evidence>
<dbReference type="EMBL" id="ABOX02000055">
    <property type="protein sequence ID" value="EEF57879.1"/>
    <property type="molecule type" value="Genomic_DNA"/>
</dbReference>
<organism evidence="2 3">
    <name type="scientific">Pedosphaera parvula (strain Ellin514)</name>
    <dbReference type="NCBI Taxonomy" id="320771"/>
    <lineage>
        <taxon>Bacteria</taxon>
        <taxon>Pseudomonadati</taxon>
        <taxon>Verrucomicrobiota</taxon>
        <taxon>Pedosphaerae</taxon>
        <taxon>Pedosphaerales</taxon>
        <taxon>Pedosphaeraceae</taxon>
        <taxon>Pedosphaera</taxon>
    </lineage>
</organism>
<accession>B9XQM9</accession>
<protein>
    <recommendedName>
        <fullName evidence="4">GLPGLI family protein</fullName>
    </recommendedName>
</protein>
<evidence type="ECO:0000313" key="3">
    <source>
        <dbReference type="Proteomes" id="UP000003688"/>
    </source>
</evidence>
<name>B9XQM9_PEDPL</name>
<keyword evidence="1" id="KW-0732">Signal</keyword>
<proteinExistence type="predicted"/>
<reference evidence="2 3" key="1">
    <citation type="journal article" date="2011" name="J. Bacteriol.">
        <title>Genome sequence of 'Pedosphaera parvula' Ellin514, an aerobic Verrucomicrobial isolate from pasture soil.</title>
        <authorList>
            <person name="Kant R."/>
            <person name="van Passel M.W."/>
            <person name="Sangwan P."/>
            <person name="Palva A."/>
            <person name="Lucas S."/>
            <person name="Copeland A."/>
            <person name="Lapidus A."/>
            <person name="Glavina Del Rio T."/>
            <person name="Dalin E."/>
            <person name="Tice H."/>
            <person name="Bruce D."/>
            <person name="Goodwin L."/>
            <person name="Pitluck S."/>
            <person name="Chertkov O."/>
            <person name="Larimer F.W."/>
            <person name="Land M.L."/>
            <person name="Hauser L."/>
            <person name="Brettin T.S."/>
            <person name="Detter J.C."/>
            <person name="Han S."/>
            <person name="de Vos W.M."/>
            <person name="Janssen P.H."/>
            <person name="Smidt H."/>
        </authorList>
    </citation>
    <scope>NUCLEOTIDE SEQUENCE [LARGE SCALE GENOMIC DNA]</scope>
    <source>
        <strain evidence="2 3">Ellin514</strain>
    </source>
</reference>
<feature type="chain" id="PRO_5002895149" description="GLPGLI family protein" evidence="1">
    <location>
        <begin position="28"/>
        <end position="341"/>
    </location>
</feature>
<sequence length="341" mass="37215" precursor="true">MIRSHQSILKLVFCLTSLFLTASSADAQVPGPRFEMTGTLSLTNYSRDGKVLTNYQGTFELIRYDQAWLITTKYLSPGAVEECVFDGTNLYCLLRNAPALTNFGRVSLPPPPAGIVTATISDQMQPGAAGFFPRTVWLGAVAGDLGTDRWKKPVILPWSVSLPGGVQYFGAHPEEKEMPLANMEFKVIKESRESRVGSTVLSVPGMQFELPLGMKVGRLEALTWTNIGTMTVPTSWLVTRLSPGSSEVIQERYLGQGKIVSLDPSPIKAPASGEVIGVTDLRIKVKDIIIPVGYMLTNQPWPPKDDPHLTEQAKGKAPNYLDEVRNFSKAMQTSGNAGQSK</sequence>
<dbReference type="Proteomes" id="UP000003688">
    <property type="component" value="Unassembled WGS sequence"/>
</dbReference>
<keyword evidence="3" id="KW-1185">Reference proteome</keyword>
<evidence type="ECO:0008006" key="4">
    <source>
        <dbReference type="Google" id="ProtNLM"/>
    </source>
</evidence>
<evidence type="ECO:0000256" key="1">
    <source>
        <dbReference type="SAM" id="SignalP"/>
    </source>
</evidence>
<comment type="caution">
    <text evidence="2">The sequence shown here is derived from an EMBL/GenBank/DDBJ whole genome shotgun (WGS) entry which is preliminary data.</text>
</comment>